<accession>A0A2R4XND3</accession>
<dbReference type="RefSeq" id="WP_108622778.1">
    <property type="nucleotide sequence ID" value="NZ_CP028901.1"/>
</dbReference>
<evidence type="ECO:0000256" key="1">
    <source>
        <dbReference type="SAM" id="Phobius"/>
    </source>
</evidence>
<protein>
    <recommendedName>
        <fullName evidence="7">PAS domain S-box-containing protein/diguanylate cyclase (GGDEF) domain-containing protein</fullName>
    </recommendedName>
</protein>
<evidence type="ECO:0000259" key="4">
    <source>
        <dbReference type="PROSITE" id="PS50887"/>
    </source>
</evidence>
<dbReference type="InterPro" id="IPR000014">
    <property type="entry name" value="PAS"/>
</dbReference>
<keyword evidence="1" id="KW-1133">Transmembrane helix</keyword>
<evidence type="ECO:0008006" key="7">
    <source>
        <dbReference type="Google" id="ProtNLM"/>
    </source>
</evidence>
<dbReference type="PROSITE" id="PS50113">
    <property type="entry name" value="PAC"/>
    <property type="match status" value="3"/>
</dbReference>
<dbReference type="PANTHER" id="PTHR44757">
    <property type="entry name" value="DIGUANYLATE CYCLASE DGCP"/>
    <property type="match status" value="1"/>
</dbReference>
<evidence type="ECO:0000259" key="2">
    <source>
        <dbReference type="PROSITE" id="PS50112"/>
    </source>
</evidence>
<dbReference type="Pfam" id="PF00990">
    <property type="entry name" value="GGDEF"/>
    <property type="match status" value="1"/>
</dbReference>
<dbReference type="CDD" id="cd00130">
    <property type="entry name" value="PAS"/>
    <property type="match status" value="3"/>
</dbReference>
<evidence type="ECO:0000313" key="6">
    <source>
        <dbReference type="Proteomes" id="UP000244571"/>
    </source>
</evidence>
<dbReference type="NCBIfam" id="TIGR00229">
    <property type="entry name" value="sensory_box"/>
    <property type="match status" value="4"/>
</dbReference>
<dbReference type="KEGG" id="boz:DBV39_18030"/>
<dbReference type="PROSITE" id="PS50887">
    <property type="entry name" value="GGDEF"/>
    <property type="match status" value="1"/>
</dbReference>
<keyword evidence="1" id="KW-0472">Membrane</keyword>
<dbReference type="Pfam" id="PF00989">
    <property type="entry name" value="PAS"/>
    <property type="match status" value="1"/>
</dbReference>
<dbReference type="Gene3D" id="3.30.450.20">
    <property type="entry name" value="PAS domain"/>
    <property type="match status" value="7"/>
</dbReference>
<dbReference type="OrthoDB" id="9813903at2"/>
<organism evidence="5 6">
    <name type="scientific">Orrella marina</name>
    <dbReference type="NCBI Taxonomy" id="2163011"/>
    <lineage>
        <taxon>Bacteria</taxon>
        <taxon>Pseudomonadati</taxon>
        <taxon>Pseudomonadota</taxon>
        <taxon>Betaproteobacteria</taxon>
        <taxon>Burkholderiales</taxon>
        <taxon>Alcaligenaceae</taxon>
        <taxon>Orrella</taxon>
    </lineage>
</organism>
<dbReference type="InterPro" id="IPR013655">
    <property type="entry name" value="PAS_fold_3"/>
</dbReference>
<dbReference type="CDD" id="cd01949">
    <property type="entry name" value="GGDEF"/>
    <property type="match status" value="1"/>
</dbReference>
<dbReference type="InterPro" id="IPR001610">
    <property type="entry name" value="PAC"/>
</dbReference>
<dbReference type="InterPro" id="IPR000700">
    <property type="entry name" value="PAS-assoc_C"/>
</dbReference>
<dbReference type="SUPFAM" id="SSF55073">
    <property type="entry name" value="Nucleotide cyclase"/>
    <property type="match status" value="1"/>
</dbReference>
<dbReference type="InterPro" id="IPR052155">
    <property type="entry name" value="Biofilm_reg_signaling"/>
</dbReference>
<evidence type="ECO:0000313" key="5">
    <source>
        <dbReference type="EMBL" id="AWB35322.1"/>
    </source>
</evidence>
<name>A0A2R4XND3_9BURK</name>
<feature type="domain" description="PAS" evidence="2">
    <location>
        <begin position="592"/>
        <end position="665"/>
    </location>
</feature>
<dbReference type="InterPro" id="IPR029787">
    <property type="entry name" value="Nucleotide_cyclase"/>
</dbReference>
<dbReference type="InterPro" id="IPR043128">
    <property type="entry name" value="Rev_trsase/Diguanyl_cyclase"/>
</dbReference>
<dbReference type="CDD" id="cd12915">
    <property type="entry name" value="PDC2_DGC_like"/>
    <property type="match status" value="1"/>
</dbReference>
<dbReference type="InterPro" id="IPR000160">
    <property type="entry name" value="GGDEF_dom"/>
</dbReference>
<feature type="domain" description="PAS" evidence="2">
    <location>
        <begin position="842"/>
        <end position="880"/>
    </location>
</feature>
<dbReference type="SMART" id="SM00091">
    <property type="entry name" value="PAS"/>
    <property type="match status" value="5"/>
</dbReference>
<feature type="domain" description="PAC" evidence="3">
    <location>
        <begin position="540"/>
        <end position="591"/>
    </location>
</feature>
<dbReference type="InterPro" id="IPR035965">
    <property type="entry name" value="PAS-like_dom_sf"/>
</dbReference>
<keyword evidence="6" id="KW-1185">Reference proteome</keyword>
<sequence length="1135" mass="128276">MNKLETQRQKLALYPVLVAAVLLILLIAYWAHLFASYDTMRSQVRHDTLRLASQTAHALSLQANTLFRKLDYFSLQLTEAWLSDNPAFFDRSVRVAMRTLPQDALVQIAVADAQGEVVYSQLTDGPVQLDRQRPVNIADREHFQVHLGGDESTFYISEPILGRISNTWTVQFTRGLWKDGVFGGVLVLAVSASHLSAALASTFPDEDDVALIVRSDGTYIARSRELEGVFGTRLPPDRPFLTDPESREGAYEVVAAVDGVKRLYAWWRGQDYPFVLAVGYGTDKSLDVTEQAISESIEQNAIGSATLVLAIGIVLWMWIQRSRQTASLKEAELRLKLALSGGRLAAWDWQVTDDELTVDGAWAVMFGFDNASRVKSSRDWMDRLHPEDRSRAVASLHFSLADPAGLYDAEYRVIGDDGSTVWISDRGEVVERDEQGSPVRMVGVKQDITQRKNAQQAEESIRHQLSKLVAEIPGAVIQFRRDPQGQFSFPFASPAIRQIYGVSPDQVVMTADEVFKAIHPLDVARVRDSIEESARTLYEWHTEYRVVRPDGQVRWISGHSRPERLEDGSVIWHGYLQDVTTDREVAEALKANEAHLRFTLQAVHDGLWSYDHDADVATWDERIRELLGHVGARWQQPALDDLLTIIHPQDVERLSREAVELFSRHSHDVIWMDFRLQTLDQRWLWVQARGRVVEWNDDGSPRKTVGILSDISERVAGEQLRQALLNRSPAAIALINHRREVIETNEQFKALFLPQEVSITGLDLRSLHIDDDHERMMAQAYVQLGESKALRMDFPLRDVEGTIRWFDMHGVLQDTSDPHSPIIWTMTDITARHAADQALSTERQRLRMLLQRFPGGVLIEDADERIVFANERWCDLMGLSISPQSMVGLSHEGLEDLIGSDRAQWHHESLRVARRGENNTIEVNDGNGSFMELEHLEIAKDEQHTNLGTVWFVWDITERKQHENRLNQLAMTDPLTGLANRRSFMQALTRHVQTLGKDGHASRGVILMLDIDHFKKVNDTYGHADGDQVLKHLASTFKAQIRAHDLAGRLGGEEFAILLTAVDEADGRLVAERIRQAVQVSQVVTSNAVIRITISIGLAVVTAESPDELLKRADKALYKAKQLGRNRVCDWESEV</sequence>
<dbReference type="Proteomes" id="UP000244571">
    <property type="component" value="Chromosome"/>
</dbReference>
<dbReference type="GO" id="GO:0006355">
    <property type="term" value="P:regulation of DNA-templated transcription"/>
    <property type="evidence" value="ECO:0007669"/>
    <property type="project" value="InterPro"/>
</dbReference>
<feature type="domain" description="GGDEF" evidence="4">
    <location>
        <begin position="1002"/>
        <end position="1133"/>
    </location>
</feature>
<feature type="transmembrane region" description="Helical" evidence="1">
    <location>
        <begin position="12"/>
        <end position="31"/>
    </location>
</feature>
<dbReference type="GO" id="GO:0003824">
    <property type="term" value="F:catalytic activity"/>
    <property type="evidence" value="ECO:0007669"/>
    <property type="project" value="UniProtKB-ARBA"/>
</dbReference>
<feature type="domain" description="PAC" evidence="3">
    <location>
        <begin position="407"/>
        <end position="460"/>
    </location>
</feature>
<dbReference type="Pfam" id="PF08447">
    <property type="entry name" value="PAS_3"/>
    <property type="match status" value="3"/>
</dbReference>
<feature type="domain" description="PAS" evidence="2">
    <location>
        <begin position="479"/>
        <end position="537"/>
    </location>
</feature>
<dbReference type="Gene3D" id="2.10.70.100">
    <property type="match status" value="1"/>
</dbReference>
<dbReference type="Pfam" id="PF13188">
    <property type="entry name" value="PAS_8"/>
    <property type="match status" value="1"/>
</dbReference>
<dbReference type="AlphaFoldDB" id="A0A2R4XND3"/>
<dbReference type="EMBL" id="CP028901">
    <property type="protein sequence ID" value="AWB35322.1"/>
    <property type="molecule type" value="Genomic_DNA"/>
</dbReference>
<dbReference type="NCBIfam" id="TIGR00254">
    <property type="entry name" value="GGDEF"/>
    <property type="match status" value="1"/>
</dbReference>
<dbReference type="PANTHER" id="PTHR44757:SF2">
    <property type="entry name" value="BIOFILM ARCHITECTURE MAINTENANCE PROTEIN MBAA"/>
    <property type="match status" value="1"/>
</dbReference>
<dbReference type="FunFam" id="3.30.70.270:FF:000001">
    <property type="entry name" value="Diguanylate cyclase domain protein"/>
    <property type="match status" value="1"/>
</dbReference>
<dbReference type="SUPFAM" id="SSF55785">
    <property type="entry name" value="PYP-like sensor domain (PAS domain)"/>
    <property type="match status" value="5"/>
</dbReference>
<keyword evidence="1" id="KW-0812">Transmembrane</keyword>
<dbReference type="CDD" id="cd12914">
    <property type="entry name" value="PDC1_DGC_like"/>
    <property type="match status" value="1"/>
</dbReference>
<dbReference type="PROSITE" id="PS50112">
    <property type="entry name" value="PAS"/>
    <property type="match status" value="3"/>
</dbReference>
<feature type="domain" description="PAC" evidence="3">
    <location>
        <begin position="914"/>
        <end position="968"/>
    </location>
</feature>
<dbReference type="SMART" id="SM00267">
    <property type="entry name" value="GGDEF"/>
    <property type="match status" value="1"/>
</dbReference>
<dbReference type="InterPro" id="IPR013767">
    <property type="entry name" value="PAS_fold"/>
</dbReference>
<dbReference type="Gene3D" id="3.30.70.270">
    <property type="match status" value="1"/>
</dbReference>
<gene>
    <name evidence="5" type="ORF">DBV39_18030</name>
</gene>
<evidence type="ECO:0000259" key="3">
    <source>
        <dbReference type="PROSITE" id="PS50113"/>
    </source>
</evidence>
<reference evidence="5 6" key="1">
    <citation type="submission" date="2018-04" db="EMBL/GenBank/DDBJ databases">
        <title>Bordetella sp. HZ20 isolated from seawater.</title>
        <authorList>
            <person name="Sun C."/>
        </authorList>
    </citation>
    <scope>NUCLEOTIDE SEQUENCE [LARGE SCALE GENOMIC DNA]</scope>
    <source>
        <strain evidence="5 6">HZ20</strain>
    </source>
</reference>
<proteinExistence type="predicted"/>
<dbReference type="SMART" id="SM00086">
    <property type="entry name" value="PAC"/>
    <property type="match status" value="4"/>
</dbReference>